<keyword evidence="6" id="KW-0807">Transducer</keyword>
<reference evidence="10 11" key="1">
    <citation type="journal article" date="2018" name="Nat. Ecol. Evol.">
        <title>Genomic signatures of mitonuclear coevolution across populations of Tigriopus californicus.</title>
        <authorList>
            <person name="Barreto F.S."/>
            <person name="Watson E.T."/>
            <person name="Lima T.G."/>
            <person name="Willett C.S."/>
            <person name="Edmands S."/>
            <person name="Li W."/>
            <person name="Burton R.S."/>
        </authorList>
    </citation>
    <scope>NUCLEOTIDE SEQUENCE [LARGE SCALE GENOMIC DNA]</scope>
    <source>
        <strain evidence="10 11">San Diego</strain>
    </source>
</reference>
<evidence type="ECO:0000256" key="5">
    <source>
        <dbReference type="ARBA" id="ARBA00023136"/>
    </source>
</evidence>
<feature type="transmembrane region" description="Helical" evidence="8">
    <location>
        <begin position="73"/>
        <end position="98"/>
    </location>
</feature>
<evidence type="ECO:0000256" key="8">
    <source>
        <dbReference type="SAM" id="Phobius"/>
    </source>
</evidence>
<feature type="transmembrane region" description="Helical" evidence="8">
    <location>
        <begin position="150"/>
        <end position="171"/>
    </location>
</feature>
<sequence length="626" mass="68809">MLARNESVDLNGTASPVELWNNVTEDAEGDWINGTETTTESIYYITPPSDPSLLNCVNIMLKSDIKILMDWKWWLTGVVSTVILIIGFIGNVFAVIVLHGPKMTSAFNQLLITLCIFDTIFLVCNIATSLSSLGFKHDVMPVLTKCSDAVAHVSMCASVLMIVALTFERHFAICNPHKYRIHLRTTPRWKHLAMYIAPVTIFSLFFNIPMFINLQRRWMTNALYVKINLYLRAIHPLTTTGLAPVAILIVLNVRICRGIQILHQRRTSRNRKELNMAYIAIVIVSLFVISNMPRILAGAQEVTNTHLIIHCIENKTQYIPSMDFYKLDFVARLLMVINSSINFLVYCAVSTPFKRAFYDLLTPACVFCPGFLKCLSRSGSTGGRQVNGAPRGEFESSDDLTTYPGIMMTTTTTTVVPIGRGHSNLTSTRNSPEGDGVPRENGINSSQTHKIPNGIHAQANHNQLNDSCPRMLEPISASSLVVITQGSVPDKLLSQGDGGQRGPPPQSLSSMCNNNCPTLETGSSIHSSVSVPLSPSSGQPTVPQRTNEGALVPLSIDPLQQTLGEEDSEPADNDVDPKSGCPSLRIDGSHSNTEAKATDIREEIDGGHSRDPRYLPDVVQNYSSQA</sequence>
<feature type="region of interest" description="Disordered" evidence="7">
    <location>
        <begin position="491"/>
        <end position="546"/>
    </location>
</feature>
<dbReference type="InterPro" id="IPR017452">
    <property type="entry name" value="GPCR_Rhodpsn_7TM"/>
</dbReference>
<dbReference type="OrthoDB" id="6362912at2759"/>
<gene>
    <name evidence="10" type="ORF">TCAL_12665</name>
</gene>
<dbReference type="PROSITE" id="PS00237">
    <property type="entry name" value="G_PROTEIN_RECEP_F1_1"/>
    <property type="match status" value="1"/>
</dbReference>
<evidence type="ECO:0000256" key="1">
    <source>
        <dbReference type="ARBA" id="ARBA00004370"/>
    </source>
</evidence>
<feature type="transmembrane region" description="Helical" evidence="8">
    <location>
        <begin position="274"/>
        <end position="292"/>
    </location>
</feature>
<evidence type="ECO:0000256" key="6">
    <source>
        <dbReference type="RuleBase" id="RU000688"/>
    </source>
</evidence>
<evidence type="ECO:0000256" key="7">
    <source>
        <dbReference type="SAM" id="MobiDB-lite"/>
    </source>
</evidence>
<dbReference type="PANTHER" id="PTHR46641">
    <property type="entry name" value="FMRFAMIDE RECEPTOR-RELATED"/>
    <property type="match status" value="1"/>
</dbReference>
<dbReference type="SUPFAM" id="SSF81321">
    <property type="entry name" value="Family A G protein-coupled receptor-like"/>
    <property type="match status" value="1"/>
</dbReference>
<feature type="compositionally biased region" description="Acidic residues" evidence="7">
    <location>
        <begin position="564"/>
        <end position="574"/>
    </location>
</feature>
<keyword evidence="6" id="KW-0675">Receptor</keyword>
<protein>
    <recommendedName>
        <fullName evidence="9">G-protein coupled receptors family 1 profile domain-containing protein</fullName>
    </recommendedName>
</protein>
<feature type="transmembrane region" description="Helical" evidence="8">
    <location>
        <begin position="192"/>
        <end position="213"/>
    </location>
</feature>
<dbReference type="Gene3D" id="1.20.1070.10">
    <property type="entry name" value="Rhodopsin 7-helix transmembrane proteins"/>
    <property type="match status" value="1"/>
</dbReference>
<proteinExistence type="inferred from homology"/>
<feature type="transmembrane region" description="Helical" evidence="8">
    <location>
        <begin position="110"/>
        <end position="130"/>
    </location>
</feature>
<evidence type="ECO:0000256" key="4">
    <source>
        <dbReference type="ARBA" id="ARBA00022989"/>
    </source>
</evidence>
<dbReference type="Pfam" id="PF00001">
    <property type="entry name" value="7tm_1"/>
    <property type="match status" value="1"/>
</dbReference>
<dbReference type="Proteomes" id="UP000318571">
    <property type="component" value="Chromosome 7"/>
</dbReference>
<dbReference type="GO" id="GO:0004930">
    <property type="term" value="F:G protein-coupled receptor activity"/>
    <property type="evidence" value="ECO:0007669"/>
    <property type="project" value="UniProtKB-KW"/>
</dbReference>
<feature type="transmembrane region" description="Helical" evidence="8">
    <location>
        <begin position="233"/>
        <end position="253"/>
    </location>
</feature>
<keyword evidence="3 6" id="KW-0812">Transmembrane</keyword>
<evidence type="ECO:0000259" key="9">
    <source>
        <dbReference type="PROSITE" id="PS50262"/>
    </source>
</evidence>
<dbReference type="InterPro" id="IPR000276">
    <property type="entry name" value="GPCR_Rhodpsn"/>
</dbReference>
<feature type="compositionally biased region" description="Basic and acidic residues" evidence="7">
    <location>
        <begin position="596"/>
        <end position="614"/>
    </location>
</feature>
<feature type="transmembrane region" description="Helical" evidence="8">
    <location>
        <begin position="329"/>
        <end position="349"/>
    </location>
</feature>
<keyword evidence="6" id="KW-0297">G-protein coupled receptor</keyword>
<dbReference type="AlphaFoldDB" id="A0A553P2P9"/>
<accession>A0A553P2P9</accession>
<feature type="compositionally biased region" description="Low complexity" evidence="7">
    <location>
        <begin position="523"/>
        <end position="537"/>
    </location>
</feature>
<evidence type="ECO:0000256" key="2">
    <source>
        <dbReference type="ARBA" id="ARBA00010663"/>
    </source>
</evidence>
<dbReference type="InterPro" id="IPR052954">
    <property type="entry name" value="GPCR-Ligand_Int"/>
</dbReference>
<evidence type="ECO:0000313" key="11">
    <source>
        <dbReference type="Proteomes" id="UP000318571"/>
    </source>
</evidence>
<feature type="region of interest" description="Disordered" evidence="7">
    <location>
        <begin position="417"/>
        <end position="451"/>
    </location>
</feature>
<dbReference type="PRINTS" id="PR00237">
    <property type="entry name" value="GPCRRHODOPSN"/>
</dbReference>
<feature type="domain" description="G-protein coupled receptors family 1 profile" evidence="9">
    <location>
        <begin position="90"/>
        <end position="346"/>
    </location>
</feature>
<keyword evidence="4 8" id="KW-1133">Transmembrane helix</keyword>
<comment type="similarity">
    <text evidence="2 6">Belongs to the G-protein coupled receptor 1 family.</text>
</comment>
<dbReference type="PANTHER" id="PTHR46641:SF2">
    <property type="entry name" value="FMRFAMIDE RECEPTOR"/>
    <property type="match status" value="1"/>
</dbReference>
<dbReference type="EMBL" id="VCGU01000008">
    <property type="protein sequence ID" value="TRY71975.1"/>
    <property type="molecule type" value="Genomic_DNA"/>
</dbReference>
<comment type="caution">
    <text evidence="10">The sequence shown here is derived from an EMBL/GenBank/DDBJ whole genome shotgun (WGS) entry which is preliminary data.</text>
</comment>
<dbReference type="GO" id="GO:0016020">
    <property type="term" value="C:membrane"/>
    <property type="evidence" value="ECO:0007669"/>
    <property type="project" value="UniProtKB-SubCell"/>
</dbReference>
<dbReference type="STRING" id="6832.A0A553P2P9"/>
<dbReference type="CDD" id="cd14978">
    <property type="entry name" value="7tmA_FMRFamide_R-like"/>
    <property type="match status" value="1"/>
</dbReference>
<keyword evidence="5 8" id="KW-0472">Membrane</keyword>
<organism evidence="10 11">
    <name type="scientific">Tigriopus californicus</name>
    <name type="common">Marine copepod</name>
    <dbReference type="NCBI Taxonomy" id="6832"/>
    <lineage>
        <taxon>Eukaryota</taxon>
        <taxon>Metazoa</taxon>
        <taxon>Ecdysozoa</taxon>
        <taxon>Arthropoda</taxon>
        <taxon>Crustacea</taxon>
        <taxon>Multicrustacea</taxon>
        <taxon>Hexanauplia</taxon>
        <taxon>Copepoda</taxon>
        <taxon>Harpacticoida</taxon>
        <taxon>Harpacticidae</taxon>
        <taxon>Tigriopus</taxon>
    </lineage>
</organism>
<feature type="compositionally biased region" description="Polar residues" evidence="7">
    <location>
        <begin position="507"/>
        <end position="522"/>
    </location>
</feature>
<evidence type="ECO:0000256" key="3">
    <source>
        <dbReference type="ARBA" id="ARBA00022692"/>
    </source>
</evidence>
<name>A0A553P2P9_TIGCA</name>
<evidence type="ECO:0000313" key="10">
    <source>
        <dbReference type="EMBL" id="TRY71975.1"/>
    </source>
</evidence>
<feature type="region of interest" description="Disordered" evidence="7">
    <location>
        <begin position="564"/>
        <end position="626"/>
    </location>
</feature>
<feature type="region of interest" description="Disordered" evidence="7">
    <location>
        <begin position="382"/>
        <end position="403"/>
    </location>
</feature>
<dbReference type="PROSITE" id="PS50262">
    <property type="entry name" value="G_PROTEIN_RECEP_F1_2"/>
    <property type="match status" value="1"/>
</dbReference>
<comment type="subcellular location">
    <subcellularLocation>
        <location evidence="1">Membrane</location>
    </subcellularLocation>
</comment>
<keyword evidence="11" id="KW-1185">Reference proteome</keyword>